<dbReference type="InterPro" id="IPR011990">
    <property type="entry name" value="TPR-like_helical_dom_sf"/>
</dbReference>
<dbReference type="GO" id="GO:0008168">
    <property type="term" value="F:methyltransferase activity"/>
    <property type="evidence" value="ECO:0007669"/>
    <property type="project" value="UniProtKB-KW"/>
</dbReference>
<evidence type="ECO:0000256" key="2">
    <source>
        <dbReference type="ARBA" id="ARBA00022803"/>
    </source>
</evidence>
<dbReference type="Pfam" id="PF14559">
    <property type="entry name" value="TPR_19"/>
    <property type="match status" value="1"/>
</dbReference>
<dbReference type="AlphaFoldDB" id="A0A1I7HKP3"/>
<dbReference type="Gene3D" id="3.40.50.150">
    <property type="entry name" value="Vaccinia Virus protein VP39"/>
    <property type="match status" value="1"/>
</dbReference>
<dbReference type="Pfam" id="PF13432">
    <property type="entry name" value="TPR_16"/>
    <property type="match status" value="1"/>
</dbReference>
<dbReference type="OrthoDB" id="9809392at2"/>
<sequence length="439" mass="48085">MSATAVHADPIRKYLETARTQIAQGALREAAQTLNQAQRILPGDARIFMLAGLMAEKSGNIKGAFEALRKCVAMAPGWGPGLLELALLLARQNQFPEAVETAEKVAALEPKNLRVLAGVVDIAHRAGHAEMALKHLRRGLELVPGDVQLRRLLAQDLHNLGRYEEALQEWSSLAAQNDKDEHALLGRVKVLLAIGKPGQAIADTMKLLELAPGDSIYAYYNALAHGVTPPHQPLEMNRQLFDNMAESFDQHLVTELGYRLPRVVADKILARFPERNLNVLDLGCGTGLLGACLGRLDGFLIGVELSSKMIEQAARHDVYDRFHTVNLLDALRETPASTYEVITALDVFVYVGDISDAIPNAHRILLPAGDFYFSCEAAPEEGPDLLLQDNGRYAHKRSHVQQLCKQAGFESVQIEDVVIRQEAGQPVQGFLVMARKAAA</sequence>
<accession>A0A1I7HKP3</accession>
<keyword evidence="2" id="KW-0802">TPR repeat</keyword>
<dbReference type="InterPro" id="IPR050498">
    <property type="entry name" value="Ycf3"/>
</dbReference>
<proteinExistence type="predicted"/>
<dbReference type="GO" id="GO:0032259">
    <property type="term" value="P:methylation"/>
    <property type="evidence" value="ECO:0007669"/>
    <property type="project" value="UniProtKB-KW"/>
</dbReference>
<dbReference type="InterPro" id="IPR019734">
    <property type="entry name" value="TPR_rpt"/>
</dbReference>
<evidence type="ECO:0000313" key="3">
    <source>
        <dbReference type="EMBL" id="SFU61255.1"/>
    </source>
</evidence>
<dbReference type="RefSeq" id="WP_054255821.1">
    <property type="nucleotide sequence ID" value="NZ_CYIG01000010.1"/>
</dbReference>
<dbReference type="Gene3D" id="1.25.40.10">
    <property type="entry name" value="Tetratricopeptide repeat domain"/>
    <property type="match status" value="1"/>
</dbReference>
<dbReference type="SUPFAM" id="SSF53335">
    <property type="entry name" value="S-adenosyl-L-methionine-dependent methyltransferases"/>
    <property type="match status" value="1"/>
</dbReference>
<dbReference type="InterPro" id="IPR029063">
    <property type="entry name" value="SAM-dependent_MTases_sf"/>
</dbReference>
<dbReference type="SMART" id="SM00028">
    <property type="entry name" value="TPR"/>
    <property type="match status" value="6"/>
</dbReference>
<dbReference type="Pfam" id="PF13489">
    <property type="entry name" value="Methyltransf_23"/>
    <property type="match status" value="1"/>
</dbReference>
<protein>
    <submittedName>
        <fullName evidence="3">Predicted methyltransferase, contains TPR repeat</fullName>
    </submittedName>
</protein>
<dbReference type="STRING" id="343013.SAMN04489707_101126"/>
<organism evidence="3 4">
    <name type="scientific">Paenacidovorax caeni</name>
    <dbReference type="NCBI Taxonomy" id="343013"/>
    <lineage>
        <taxon>Bacteria</taxon>
        <taxon>Pseudomonadati</taxon>
        <taxon>Pseudomonadota</taxon>
        <taxon>Betaproteobacteria</taxon>
        <taxon>Burkholderiales</taxon>
        <taxon>Comamonadaceae</taxon>
        <taxon>Paenacidovorax</taxon>
    </lineage>
</organism>
<evidence type="ECO:0000313" key="4">
    <source>
        <dbReference type="Proteomes" id="UP000183656"/>
    </source>
</evidence>
<dbReference type="Proteomes" id="UP000183656">
    <property type="component" value="Unassembled WGS sequence"/>
</dbReference>
<dbReference type="EMBL" id="FPBX01000011">
    <property type="protein sequence ID" value="SFU61255.1"/>
    <property type="molecule type" value="Genomic_DNA"/>
</dbReference>
<dbReference type="PANTHER" id="PTHR44858">
    <property type="entry name" value="TETRATRICOPEPTIDE REPEAT PROTEIN 6"/>
    <property type="match status" value="1"/>
</dbReference>
<keyword evidence="3" id="KW-0808">Transferase</keyword>
<dbReference type="PANTHER" id="PTHR44858:SF1">
    <property type="entry name" value="UDP-N-ACETYLGLUCOSAMINE--PEPTIDE N-ACETYLGLUCOSAMINYLTRANSFERASE SPINDLY-RELATED"/>
    <property type="match status" value="1"/>
</dbReference>
<keyword evidence="3" id="KW-0489">Methyltransferase</keyword>
<keyword evidence="4" id="KW-1185">Reference proteome</keyword>
<evidence type="ECO:0000256" key="1">
    <source>
        <dbReference type="ARBA" id="ARBA00022737"/>
    </source>
</evidence>
<dbReference type="CDD" id="cd02440">
    <property type="entry name" value="AdoMet_MTases"/>
    <property type="match status" value="1"/>
</dbReference>
<reference evidence="3 4" key="1">
    <citation type="submission" date="2016-10" db="EMBL/GenBank/DDBJ databases">
        <authorList>
            <person name="de Groot N.N."/>
        </authorList>
    </citation>
    <scope>NUCLEOTIDE SEQUENCE [LARGE SCALE GENOMIC DNA]</scope>
    <source>
        <strain evidence="3 4">R-24608</strain>
    </source>
</reference>
<keyword evidence="1" id="KW-0677">Repeat</keyword>
<dbReference type="SUPFAM" id="SSF48452">
    <property type="entry name" value="TPR-like"/>
    <property type="match status" value="1"/>
</dbReference>
<gene>
    <name evidence="3" type="ORF">SAMN04489707_101126</name>
</gene>
<name>A0A1I7HKP3_9BURK</name>